<protein>
    <submittedName>
        <fullName evidence="2">Uncharacterized protein</fullName>
    </submittedName>
</protein>
<proteinExistence type="predicted"/>
<feature type="transmembrane region" description="Helical" evidence="1">
    <location>
        <begin position="20"/>
        <end position="39"/>
    </location>
</feature>
<keyword evidence="1" id="KW-0472">Membrane</keyword>
<gene>
    <name evidence="2" type="ORF">AXFE_10330</name>
</gene>
<dbReference type="AlphaFoldDB" id="A0A0D8HK54"/>
<keyword evidence="1" id="KW-1133">Transmembrane helix</keyword>
<dbReference type="Proteomes" id="UP000032360">
    <property type="component" value="Unassembled WGS sequence"/>
</dbReference>
<organism evidence="2 3">
    <name type="scientific">Acidithrix ferrooxidans</name>
    <dbReference type="NCBI Taxonomy" id="1280514"/>
    <lineage>
        <taxon>Bacteria</taxon>
        <taxon>Bacillati</taxon>
        <taxon>Actinomycetota</taxon>
        <taxon>Acidimicrobiia</taxon>
        <taxon>Acidimicrobiales</taxon>
        <taxon>Acidimicrobiaceae</taxon>
        <taxon>Acidithrix</taxon>
    </lineage>
</organism>
<evidence type="ECO:0000313" key="3">
    <source>
        <dbReference type="Proteomes" id="UP000032360"/>
    </source>
</evidence>
<evidence type="ECO:0000256" key="1">
    <source>
        <dbReference type="SAM" id="Phobius"/>
    </source>
</evidence>
<dbReference type="EMBL" id="JXYS01000025">
    <property type="protein sequence ID" value="KJF18132.1"/>
    <property type="molecule type" value="Genomic_DNA"/>
</dbReference>
<accession>A0A0D8HK54</accession>
<name>A0A0D8HK54_9ACTN</name>
<reference evidence="2 3" key="1">
    <citation type="submission" date="2015-01" db="EMBL/GenBank/DDBJ databases">
        <title>Draft genome of the acidophilic iron oxidizer Acidithrix ferrooxidans strain Py-F3.</title>
        <authorList>
            <person name="Poehlein A."/>
            <person name="Eisen S."/>
            <person name="Schloemann M."/>
            <person name="Johnson B.D."/>
            <person name="Daniel R."/>
            <person name="Muehling M."/>
        </authorList>
    </citation>
    <scope>NUCLEOTIDE SEQUENCE [LARGE SCALE GENOMIC DNA]</scope>
    <source>
        <strain evidence="2 3">Py-F3</strain>
    </source>
</reference>
<sequence length="53" mass="6323">MSLWDSRDYMCAHYCQIIDIILALAIFRLLSAIFLEIFLDEICRDLGGYHRRE</sequence>
<comment type="caution">
    <text evidence="2">The sequence shown here is derived from an EMBL/GenBank/DDBJ whole genome shotgun (WGS) entry which is preliminary data.</text>
</comment>
<evidence type="ECO:0000313" key="2">
    <source>
        <dbReference type="EMBL" id="KJF18132.1"/>
    </source>
</evidence>
<keyword evidence="1" id="KW-0812">Transmembrane</keyword>
<keyword evidence="3" id="KW-1185">Reference proteome</keyword>